<gene>
    <name evidence="2" type="ORF">MA16_Dca026181</name>
</gene>
<feature type="domain" description="Integrase catalytic" evidence="1">
    <location>
        <begin position="1"/>
        <end position="151"/>
    </location>
</feature>
<dbReference type="PANTHER" id="PTHR42648">
    <property type="entry name" value="TRANSPOSASE, PUTATIVE-RELATED"/>
    <property type="match status" value="1"/>
</dbReference>
<reference evidence="2 3" key="1">
    <citation type="journal article" date="2016" name="Sci. Rep.">
        <title>The Dendrobium catenatum Lindl. genome sequence provides insights into polysaccharide synthase, floral development and adaptive evolution.</title>
        <authorList>
            <person name="Zhang G.Q."/>
            <person name="Xu Q."/>
            <person name="Bian C."/>
            <person name="Tsai W.C."/>
            <person name="Yeh C.M."/>
            <person name="Liu K.W."/>
            <person name="Yoshida K."/>
            <person name="Zhang L.S."/>
            <person name="Chang S.B."/>
            <person name="Chen F."/>
            <person name="Shi Y."/>
            <person name="Su Y.Y."/>
            <person name="Zhang Y.Q."/>
            <person name="Chen L.J."/>
            <person name="Yin Y."/>
            <person name="Lin M."/>
            <person name="Huang H."/>
            <person name="Deng H."/>
            <person name="Wang Z.W."/>
            <person name="Zhu S.L."/>
            <person name="Zhao X."/>
            <person name="Deng C."/>
            <person name="Niu S.C."/>
            <person name="Huang J."/>
            <person name="Wang M."/>
            <person name="Liu G.H."/>
            <person name="Yang H.J."/>
            <person name="Xiao X.J."/>
            <person name="Hsiao Y.Y."/>
            <person name="Wu W.L."/>
            <person name="Chen Y.Y."/>
            <person name="Mitsuda N."/>
            <person name="Ohme-Takagi M."/>
            <person name="Luo Y.B."/>
            <person name="Van de Peer Y."/>
            <person name="Liu Z.J."/>
        </authorList>
    </citation>
    <scope>NUCLEOTIDE SEQUENCE [LARGE SCALE GENOMIC DNA]</scope>
    <source>
        <tissue evidence="2">The whole plant</tissue>
    </source>
</reference>
<dbReference type="InterPro" id="IPR036397">
    <property type="entry name" value="RNaseH_sf"/>
</dbReference>
<reference evidence="2 3" key="2">
    <citation type="journal article" date="2017" name="Nature">
        <title>The Apostasia genome and the evolution of orchids.</title>
        <authorList>
            <person name="Zhang G.Q."/>
            <person name="Liu K.W."/>
            <person name="Li Z."/>
            <person name="Lohaus R."/>
            <person name="Hsiao Y.Y."/>
            <person name="Niu S.C."/>
            <person name="Wang J.Y."/>
            <person name="Lin Y.C."/>
            <person name="Xu Q."/>
            <person name="Chen L.J."/>
            <person name="Yoshida K."/>
            <person name="Fujiwara S."/>
            <person name="Wang Z.W."/>
            <person name="Zhang Y.Q."/>
            <person name="Mitsuda N."/>
            <person name="Wang M."/>
            <person name="Liu G.H."/>
            <person name="Pecoraro L."/>
            <person name="Huang H.X."/>
            <person name="Xiao X.J."/>
            <person name="Lin M."/>
            <person name="Wu X.Y."/>
            <person name="Wu W.L."/>
            <person name="Chen Y.Y."/>
            <person name="Chang S.B."/>
            <person name="Sakamoto S."/>
            <person name="Ohme-Takagi M."/>
            <person name="Yagi M."/>
            <person name="Zeng S.J."/>
            <person name="Shen C.Y."/>
            <person name="Yeh C.M."/>
            <person name="Luo Y.B."/>
            <person name="Tsai W.C."/>
            <person name="Van de Peer Y."/>
            <person name="Liu Z.J."/>
        </authorList>
    </citation>
    <scope>NUCLEOTIDE SEQUENCE [LARGE SCALE GENOMIC DNA]</scope>
    <source>
        <tissue evidence="2">The whole plant</tissue>
    </source>
</reference>
<dbReference type="PROSITE" id="PS50994">
    <property type="entry name" value="INTEGRASE"/>
    <property type="match status" value="1"/>
</dbReference>
<evidence type="ECO:0000259" key="1">
    <source>
        <dbReference type="PROSITE" id="PS50994"/>
    </source>
</evidence>
<evidence type="ECO:0000313" key="3">
    <source>
        <dbReference type="Proteomes" id="UP000233837"/>
    </source>
</evidence>
<accession>A0A2I0VLV4</accession>
<dbReference type="Gene3D" id="3.30.420.10">
    <property type="entry name" value="Ribonuclease H-like superfamily/Ribonuclease H"/>
    <property type="match status" value="1"/>
</dbReference>
<keyword evidence="3" id="KW-1185">Reference proteome</keyword>
<sequence>MKDCTMQQYLAQIKILVDNITAAGSNVDTEDIILYILNDLLHKLIKNTFNSSIQTFRSNGGGEFISNAFRIYLLNNVLTNQISCPYTPEQNDLNERKHRHLLGLTRMLLHAAHLPNPFRAEAISTANYLINRLPSSAISNQTPYSRLHGQLVTYTHLRTFRCLCFLWLQPQAQNKLSPRS</sequence>
<proteinExistence type="predicted"/>
<protein>
    <submittedName>
        <fullName evidence="2">Retrovirus-related Pol polyprotein from transposon TNT 1-94</fullName>
    </submittedName>
</protein>
<dbReference type="GO" id="GO:0015074">
    <property type="term" value="P:DNA integration"/>
    <property type="evidence" value="ECO:0007669"/>
    <property type="project" value="InterPro"/>
</dbReference>
<dbReference type="InterPro" id="IPR012337">
    <property type="entry name" value="RNaseH-like_sf"/>
</dbReference>
<dbReference type="SUPFAM" id="SSF53098">
    <property type="entry name" value="Ribonuclease H-like"/>
    <property type="match status" value="1"/>
</dbReference>
<dbReference type="InterPro" id="IPR039537">
    <property type="entry name" value="Retrotran_Ty1/copia-like"/>
</dbReference>
<dbReference type="EMBL" id="KZ503428">
    <property type="protein sequence ID" value="PKU64398.1"/>
    <property type="molecule type" value="Genomic_DNA"/>
</dbReference>
<dbReference type="PANTHER" id="PTHR42648:SF28">
    <property type="entry name" value="TRANSPOSON-ENCODED PROTEIN WITH RIBONUCLEASE H-LIKE AND RETROVIRUS ZINC FINGER-LIKE DOMAINS"/>
    <property type="match status" value="1"/>
</dbReference>
<evidence type="ECO:0000313" key="2">
    <source>
        <dbReference type="EMBL" id="PKU64398.1"/>
    </source>
</evidence>
<organism evidence="2 3">
    <name type="scientific">Dendrobium catenatum</name>
    <dbReference type="NCBI Taxonomy" id="906689"/>
    <lineage>
        <taxon>Eukaryota</taxon>
        <taxon>Viridiplantae</taxon>
        <taxon>Streptophyta</taxon>
        <taxon>Embryophyta</taxon>
        <taxon>Tracheophyta</taxon>
        <taxon>Spermatophyta</taxon>
        <taxon>Magnoliopsida</taxon>
        <taxon>Liliopsida</taxon>
        <taxon>Asparagales</taxon>
        <taxon>Orchidaceae</taxon>
        <taxon>Epidendroideae</taxon>
        <taxon>Malaxideae</taxon>
        <taxon>Dendrobiinae</taxon>
        <taxon>Dendrobium</taxon>
    </lineage>
</organism>
<dbReference type="Proteomes" id="UP000233837">
    <property type="component" value="Unassembled WGS sequence"/>
</dbReference>
<dbReference type="GO" id="GO:0003676">
    <property type="term" value="F:nucleic acid binding"/>
    <property type="evidence" value="ECO:0007669"/>
    <property type="project" value="InterPro"/>
</dbReference>
<dbReference type="InterPro" id="IPR001584">
    <property type="entry name" value="Integrase_cat-core"/>
</dbReference>
<dbReference type="STRING" id="906689.A0A2I0VLV4"/>
<dbReference type="AlphaFoldDB" id="A0A2I0VLV4"/>
<name>A0A2I0VLV4_9ASPA</name>